<reference evidence="1 2" key="1">
    <citation type="submission" date="2019-07" db="EMBL/GenBank/DDBJ databases">
        <title>Genome sequencing of Parabacteroides distasonis iSURF_7.</title>
        <authorList>
            <person name="Degefu H.N."/>
            <person name="Ruoff K.L."/>
            <person name="Price C.E."/>
            <person name="Valls R.A."/>
            <person name="O'Toole G.A."/>
        </authorList>
    </citation>
    <scope>NUCLEOTIDE SEQUENCE [LARGE SCALE GENOMIC DNA]</scope>
    <source>
        <strain evidence="1 2">CFPLTA003_1B</strain>
    </source>
</reference>
<evidence type="ECO:0000313" key="2">
    <source>
        <dbReference type="Proteomes" id="UP000315827"/>
    </source>
</evidence>
<proteinExistence type="predicted"/>
<accession>A0A5C6K999</accession>
<dbReference type="EMBL" id="VOHW01000012">
    <property type="protein sequence ID" value="TWV59842.1"/>
    <property type="molecule type" value="Genomic_DNA"/>
</dbReference>
<dbReference type="Proteomes" id="UP000315827">
    <property type="component" value="Unassembled WGS sequence"/>
</dbReference>
<organism evidence="1 2">
    <name type="scientific">Parabacteroides distasonis</name>
    <dbReference type="NCBI Taxonomy" id="823"/>
    <lineage>
        <taxon>Bacteria</taxon>
        <taxon>Pseudomonadati</taxon>
        <taxon>Bacteroidota</taxon>
        <taxon>Bacteroidia</taxon>
        <taxon>Bacteroidales</taxon>
        <taxon>Tannerellaceae</taxon>
        <taxon>Parabacteroides</taxon>
    </lineage>
</organism>
<evidence type="ECO:0000313" key="1">
    <source>
        <dbReference type="EMBL" id="TWV59842.1"/>
    </source>
</evidence>
<name>A0A5C6K999_PARDI</name>
<protein>
    <submittedName>
        <fullName evidence="1">Uncharacterized protein</fullName>
    </submittedName>
</protein>
<sequence>METKEYFEKIMQDYNQHRKGCNLRKYCTDEGIDYKCLVEYKKNYGACHSSGTADSSSGASFIPLQIIEERCECPTSAPSSTGGWYIRPLVLSTPCGDDIEICSNNLAAVLDLLRKMTS</sequence>
<gene>
    <name evidence="1" type="ORF">FSA05_17265</name>
</gene>
<dbReference type="AlphaFoldDB" id="A0A5C6K999"/>
<dbReference type="RefSeq" id="WP_122383181.1">
    <property type="nucleotide sequence ID" value="NZ_VOHW01000012.1"/>
</dbReference>
<comment type="caution">
    <text evidence="1">The sequence shown here is derived from an EMBL/GenBank/DDBJ whole genome shotgun (WGS) entry which is preliminary data.</text>
</comment>